<keyword evidence="4 5" id="KW-0472">Membrane</keyword>
<feature type="transmembrane region" description="Helical" evidence="5">
    <location>
        <begin position="127"/>
        <end position="151"/>
    </location>
</feature>
<dbReference type="AlphaFoldDB" id="A0A9D2A766"/>
<evidence type="ECO:0000313" key="6">
    <source>
        <dbReference type="EMBL" id="HIW99933.1"/>
    </source>
</evidence>
<evidence type="ECO:0000256" key="4">
    <source>
        <dbReference type="ARBA" id="ARBA00023136"/>
    </source>
</evidence>
<feature type="transmembrane region" description="Helical" evidence="5">
    <location>
        <begin position="163"/>
        <end position="183"/>
    </location>
</feature>
<keyword evidence="2 5" id="KW-0812">Transmembrane</keyword>
<dbReference type="Proteomes" id="UP000824151">
    <property type="component" value="Unassembled WGS sequence"/>
</dbReference>
<gene>
    <name evidence="6" type="ORF">H9871_07290</name>
</gene>
<evidence type="ECO:0000313" key="7">
    <source>
        <dbReference type="Proteomes" id="UP000824151"/>
    </source>
</evidence>
<evidence type="ECO:0000256" key="2">
    <source>
        <dbReference type="ARBA" id="ARBA00022692"/>
    </source>
</evidence>
<evidence type="ECO:0000256" key="3">
    <source>
        <dbReference type="ARBA" id="ARBA00022989"/>
    </source>
</evidence>
<dbReference type="GO" id="GO:0046873">
    <property type="term" value="F:metal ion transmembrane transporter activity"/>
    <property type="evidence" value="ECO:0007669"/>
    <property type="project" value="InterPro"/>
</dbReference>
<comment type="subcellular location">
    <subcellularLocation>
        <location evidence="1">Membrane</location>
        <topology evidence="1">Multi-pass membrane protein</topology>
    </subcellularLocation>
</comment>
<feature type="transmembrane region" description="Helical" evidence="5">
    <location>
        <begin position="69"/>
        <end position="93"/>
    </location>
</feature>
<evidence type="ECO:0000256" key="5">
    <source>
        <dbReference type="SAM" id="Phobius"/>
    </source>
</evidence>
<dbReference type="Gene3D" id="1.20.1740.10">
    <property type="entry name" value="Amino acid/polyamine transporter I"/>
    <property type="match status" value="1"/>
</dbReference>
<keyword evidence="3 5" id="KW-1133">Transmembrane helix</keyword>
<proteinExistence type="predicted"/>
<evidence type="ECO:0008006" key="8">
    <source>
        <dbReference type="Google" id="ProtNLM"/>
    </source>
</evidence>
<feature type="transmembrane region" description="Helical" evidence="5">
    <location>
        <begin position="105"/>
        <end position="121"/>
    </location>
</feature>
<comment type="caution">
    <text evidence="6">The sequence shown here is derived from an EMBL/GenBank/DDBJ whole genome shotgun (WGS) entry which is preliminary data.</text>
</comment>
<organism evidence="6 7">
    <name type="scientific">Candidatus Nesterenkonia stercoripullorum</name>
    <dbReference type="NCBI Taxonomy" id="2838701"/>
    <lineage>
        <taxon>Bacteria</taxon>
        <taxon>Bacillati</taxon>
        <taxon>Actinomycetota</taxon>
        <taxon>Actinomycetes</taxon>
        <taxon>Micrococcales</taxon>
        <taxon>Micrococcaceae</taxon>
        <taxon>Nesterenkonia</taxon>
    </lineage>
</organism>
<dbReference type="GO" id="GO:0016020">
    <property type="term" value="C:membrane"/>
    <property type="evidence" value="ECO:0007669"/>
    <property type="project" value="UniProtKB-SubCell"/>
</dbReference>
<dbReference type="EMBL" id="DXGD01000271">
    <property type="protein sequence ID" value="HIW99933.1"/>
    <property type="molecule type" value="Genomic_DNA"/>
</dbReference>
<dbReference type="InterPro" id="IPR001046">
    <property type="entry name" value="NRAMP_fam"/>
</dbReference>
<reference evidence="6" key="2">
    <citation type="submission" date="2021-04" db="EMBL/GenBank/DDBJ databases">
        <authorList>
            <person name="Gilroy R."/>
        </authorList>
    </citation>
    <scope>NUCLEOTIDE SEQUENCE</scope>
    <source>
        <strain evidence="6">ChiHejej3B27-3195</strain>
    </source>
</reference>
<sequence>RLIDSGIKGPESVKDITRASVLGIIVTGVMRVLLFLAILGVVAGGVTLAGDNIAADAFQAAAGEIGVRLFGIVLWAAGLTSVIGASYTSITFITSQRTSAITRNLLTVAFVVVGAVLYLTLNQAPQTLLIFAGAINGLILPIGFTVVLWVAWRRRDLLHGYHYPRWLAIVGTVAWMLTIYLGWNSLAGIAELWG</sequence>
<feature type="transmembrane region" description="Helical" evidence="5">
    <location>
        <begin position="21"/>
        <end position="49"/>
    </location>
</feature>
<dbReference type="Pfam" id="PF01566">
    <property type="entry name" value="Nramp"/>
    <property type="match status" value="1"/>
</dbReference>
<protein>
    <recommendedName>
        <fullName evidence="8">Divalent metal cation transporter</fullName>
    </recommendedName>
</protein>
<name>A0A9D2A766_9MICC</name>
<feature type="non-terminal residue" evidence="6">
    <location>
        <position position="1"/>
    </location>
</feature>
<accession>A0A9D2A766</accession>
<evidence type="ECO:0000256" key="1">
    <source>
        <dbReference type="ARBA" id="ARBA00004141"/>
    </source>
</evidence>
<reference evidence="6" key="1">
    <citation type="journal article" date="2021" name="PeerJ">
        <title>Extensive microbial diversity within the chicken gut microbiome revealed by metagenomics and culture.</title>
        <authorList>
            <person name="Gilroy R."/>
            <person name="Ravi A."/>
            <person name="Getino M."/>
            <person name="Pursley I."/>
            <person name="Horton D.L."/>
            <person name="Alikhan N.F."/>
            <person name="Baker D."/>
            <person name="Gharbi K."/>
            <person name="Hall N."/>
            <person name="Watson M."/>
            <person name="Adriaenssens E.M."/>
            <person name="Foster-Nyarko E."/>
            <person name="Jarju S."/>
            <person name="Secka A."/>
            <person name="Antonio M."/>
            <person name="Oren A."/>
            <person name="Chaudhuri R.R."/>
            <person name="La Ragione R."/>
            <person name="Hildebrand F."/>
            <person name="Pallen M.J."/>
        </authorList>
    </citation>
    <scope>NUCLEOTIDE SEQUENCE</scope>
    <source>
        <strain evidence="6">ChiHejej3B27-3195</strain>
    </source>
</reference>